<dbReference type="Pfam" id="PF20148">
    <property type="entry name" value="DUF6531"/>
    <property type="match status" value="1"/>
</dbReference>
<feature type="domain" description="Teneurin-like YD-shell" evidence="3">
    <location>
        <begin position="1452"/>
        <end position="1552"/>
    </location>
</feature>
<dbReference type="Pfam" id="PF25023">
    <property type="entry name" value="TEN_YD-shell"/>
    <property type="match status" value="2"/>
</dbReference>
<dbReference type="RefSeq" id="WP_184093797.1">
    <property type="nucleotide sequence ID" value="NZ_AP023367.1"/>
</dbReference>
<dbReference type="PANTHER" id="PTHR32305:SF15">
    <property type="entry name" value="PROTEIN RHSA-RELATED"/>
    <property type="match status" value="1"/>
</dbReference>
<dbReference type="Gene3D" id="2.180.10.10">
    <property type="entry name" value="RHS repeat-associated core"/>
    <property type="match status" value="1"/>
</dbReference>
<organism evidence="4 5">
    <name type="scientific">Anaerocolumna cellulosilytica</name>
    <dbReference type="NCBI Taxonomy" id="433286"/>
    <lineage>
        <taxon>Bacteria</taxon>
        <taxon>Bacillati</taxon>
        <taxon>Bacillota</taxon>
        <taxon>Clostridia</taxon>
        <taxon>Lachnospirales</taxon>
        <taxon>Lachnospiraceae</taxon>
        <taxon>Anaerocolumna</taxon>
    </lineage>
</organism>
<dbReference type="InterPro" id="IPR045351">
    <property type="entry name" value="DUF6531"/>
</dbReference>
<dbReference type="KEGG" id="acel:acsn021_02410"/>
<keyword evidence="5" id="KW-1185">Reference proteome</keyword>
<proteinExistence type="predicted"/>
<keyword evidence="1" id="KW-0677">Repeat</keyword>
<name>A0A6S6QZH5_9FIRM</name>
<evidence type="ECO:0000256" key="1">
    <source>
        <dbReference type="ARBA" id="ARBA00022737"/>
    </source>
</evidence>
<dbReference type="InterPro" id="IPR056823">
    <property type="entry name" value="TEN-like_YD-shell"/>
</dbReference>
<evidence type="ECO:0000313" key="5">
    <source>
        <dbReference type="Proteomes" id="UP000515561"/>
    </source>
</evidence>
<dbReference type="NCBIfam" id="TIGR03696">
    <property type="entry name" value="Rhs_assc_core"/>
    <property type="match status" value="1"/>
</dbReference>
<dbReference type="PANTHER" id="PTHR32305">
    <property type="match status" value="1"/>
</dbReference>
<evidence type="ECO:0000259" key="2">
    <source>
        <dbReference type="Pfam" id="PF20148"/>
    </source>
</evidence>
<gene>
    <name evidence="4" type="ORF">acsn021_02410</name>
</gene>
<feature type="domain" description="Teneurin-like YD-shell" evidence="3">
    <location>
        <begin position="1219"/>
        <end position="1331"/>
    </location>
</feature>
<dbReference type="EMBL" id="AP023367">
    <property type="protein sequence ID" value="BCJ92672.1"/>
    <property type="molecule type" value="Genomic_DNA"/>
</dbReference>
<dbReference type="Proteomes" id="UP000515561">
    <property type="component" value="Chromosome"/>
</dbReference>
<feature type="domain" description="DUF6531" evidence="2">
    <location>
        <begin position="64"/>
        <end position="101"/>
    </location>
</feature>
<evidence type="ECO:0000313" key="4">
    <source>
        <dbReference type="EMBL" id="BCJ92672.1"/>
    </source>
</evidence>
<dbReference type="InterPro" id="IPR022385">
    <property type="entry name" value="Rhs_assc_core"/>
</dbReference>
<accession>A0A6S6QZH5</accession>
<protein>
    <submittedName>
        <fullName evidence="4">Uncharacterized protein</fullName>
    </submittedName>
</protein>
<evidence type="ECO:0000259" key="3">
    <source>
        <dbReference type="Pfam" id="PF25023"/>
    </source>
</evidence>
<dbReference type="InterPro" id="IPR050708">
    <property type="entry name" value="T6SS_VgrG/RHS"/>
</dbReference>
<sequence length="1775" mass="199941">MKRKIKNIVSTIFLMAVMLLSMGNTCYAEVDIDALEGYLNGVVTQQNINQINNPKYANRSNTTETIDPITGNLILREADLSLPGKEGLDLTIGRVYNSAQDEFEKRVSVTSSSSSYTQTYTGYVVVVLFYNESDGTVYTNTIGTFSDYEAAVDIYYYYANNVVNCVPLYIQERTTITYYTDYIITTKNYPDKYSYYKTRYNLGAGWSFSFPSVQIEDYNGQKYMYYHDGTGAVYKIMGTVDAGGSNLEGYEGKDVKFVEDNGTYVNEDTVSSKYKFINSDKTTAYFAADGRLLGIKDRFGNQIKFRHTNTQIYDKTYPIISQIEDSIGRIIQFSYTGNNIVLTVTAPRETEQITITYERYYHTKEVVDDGTVIDTYDYPILFKVIDPVGRITYYEDYYYYNNNTYPHERYSYSVKNLTAASASADRYLLGSVVYAGAKTRYEYEKVIRNLGAEGATDAYRIKARYDQVQRLDGTTQTPLDWAGNYNRIDYTYSGDYTGYPAYASEDILPATYQFYSETTAGNGLKTKYLFNGIRQQLQKESTAANHEKKVVKNLEFDSTYKFKPTKTELTEYAADGTLASMLYIGMTYTDWGGLHTSTLPLTPSQYNDSNTKAKYTTTYRYEDPAYPFFLTKKQYYQNDTTLLTESYSYDSLGRIASNTNAKGEITAYSYYTDEDNSRIEEVTKTLEDGKTAKTKYVYGSEASYAYPTEVINYYTNEWGAYMESRTGKTYDMLLGLVKTEMDAEYKITNYTYDKLGRLTSKQLPDFVNNIGEYYTVTEEYSYTNAYNLDYMDEGGYLYGTTVESYTRYVDNNDGFQSYYNVVNEFYDAYGNLRNSMSYNSKWINTASYTYDNLLRVTSSVDAEGNTVTASYNAWGENNESTDALGNLYVSEYDVKNNKIMSYFVAAGNIPGYRANTALNTYKENYIEVMLDQFGRAIERRAYENWPALSGELSEVYRYDIAGNLIGYIDPKKNLNEDGYTKTYQYDALNQMIQVKDALNQVTNVSYTGLGKIAAVSLKENNSSPTSITLYTKTYDEMGNLISKAGTSGEEAVNTYNGLGLTTQSIDRNGSTIFQNYDALNQLYNITQFNADYTIGEFYEYTYRTPFGYFDELKYEDGLPTAQSHYYYDQSGQVKQKNIFTGNIQSNLKLQYDDTGNLERLGAGVFDSDYFYSHYGYTGGRLTKVQTNGAVTPSISDTDNASYEYYPDGKLKKITYPRLNDNSLLTTEYVYNAIGRLTSVTNKKNSTILSSFAYTYDANGNILTVNDGTTTKNYVYDKLNRLIEIQPAVGNKTVYTYDLRGNRLTVSSDWFHLDLVDTTYTYDLQNRLKTVTKGSTVTIMEAANPQTERETVTGSALEVSKKEVPGIGAKEERTSEIKTVTGSAIYTAQGTQTTTMEYYADGLRAGKYTEAGSDLYVYDLSGYLVAEAKNAATITANYVWGPDRVLSKKETGGGEYYYLYNGHGDVVQIVDRNGNVVNNYKYDEWGNILESNETISNPFKYAGEIYDEETGLYYLRARYYDPALGRFLNEDSVEGQVNNPLSLNLYTYCYNNPLIYIDPTGNTAKDFFTGLANALDDNLTGGALNWLVSKMLKVNHDYRYESGVDYYTGRVVGDVLSMLGGSGSIVSGIGTIVTSITGGGAITVSSGGTLVLGGGAIVVEGVIAGTAQVTYGGVVLEASAKNFGNDLNKLKSMYNKRGPQISKVTGRIGDLDTSGTPNSTIELYDKNGNLLQKRYYDGNGKAYKDVDFSHGNGDGSHTFPHEHYWIWKNGKPTRSK</sequence>
<reference evidence="4 5" key="1">
    <citation type="journal article" date="2016" name="Int. J. Syst. Evol. Microbiol.">
        <title>Descriptions of Anaerotaenia torta gen. nov., sp. nov. and Anaerocolumna cellulosilytica gen. nov., sp. nov. isolated from a methanogenic reactor of cattle waste.</title>
        <authorList>
            <person name="Uek A."/>
            <person name="Ohtaki Y."/>
            <person name="Kaku N."/>
            <person name="Ueki K."/>
        </authorList>
    </citation>
    <scope>NUCLEOTIDE SEQUENCE [LARGE SCALE GENOMIC DNA]</scope>
    <source>
        <strain evidence="4 5">SN021</strain>
    </source>
</reference>